<evidence type="ECO:0008006" key="4">
    <source>
        <dbReference type="Google" id="ProtNLM"/>
    </source>
</evidence>
<protein>
    <recommendedName>
        <fullName evidence="4">GGDEF domain-containing protein</fullName>
    </recommendedName>
</protein>
<keyword evidence="3" id="KW-1185">Reference proteome</keyword>
<organism evidence="2 3">
    <name type="scientific">Halarsenatibacter silvermanii</name>
    <dbReference type="NCBI Taxonomy" id="321763"/>
    <lineage>
        <taxon>Bacteria</taxon>
        <taxon>Bacillati</taxon>
        <taxon>Bacillota</taxon>
        <taxon>Clostridia</taxon>
        <taxon>Halanaerobiales</taxon>
        <taxon>Halarsenatibacteraceae</taxon>
        <taxon>Halarsenatibacter</taxon>
    </lineage>
</organism>
<dbReference type="InterPro" id="IPR038367">
    <property type="entry name" value="PelD_GGDEF_sf"/>
</dbReference>
<feature type="region of interest" description="Disordered" evidence="1">
    <location>
        <begin position="1"/>
        <end position="23"/>
    </location>
</feature>
<evidence type="ECO:0000313" key="3">
    <source>
        <dbReference type="Proteomes" id="UP000199476"/>
    </source>
</evidence>
<dbReference type="AlphaFoldDB" id="A0A1G9K434"/>
<evidence type="ECO:0000313" key="2">
    <source>
        <dbReference type="EMBL" id="SDL44412.1"/>
    </source>
</evidence>
<feature type="compositionally biased region" description="Basic and acidic residues" evidence="1">
    <location>
        <begin position="143"/>
        <end position="156"/>
    </location>
</feature>
<dbReference type="Gene3D" id="3.30.70.2880">
    <property type="match status" value="1"/>
</dbReference>
<accession>A0A1G9K434</accession>
<dbReference type="Proteomes" id="UP000199476">
    <property type="component" value="Unassembled WGS sequence"/>
</dbReference>
<feature type="region of interest" description="Disordered" evidence="1">
    <location>
        <begin position="135"/>
        <end position="156"/>
    </location>
</feature>
<dbReference type="STRING" id="321763.SAMN04488692_104165"/>
<dbReference type="EMBL" id="FNGO01000004">
    <property type="protein sequence ID" value="SDL44412.1"/>
    <property type="molecule type" value="Genomic_DNA"/>
</dbReference>
<gene>
    <name evidence="2" type="ORF">SAMN04488692_104165</name>
</gene>
<evidence type="ECO:0000256" key="1">
    <source>
        <dbReference type="SAM" id="MobiDB-lite"/>
    </source>
</evidence>
<proteinExistence type="predicted"/>
<name>A0A1G9K434_9FIRM</name>
<reference evidence="2 3" key="1">
    <citation type="submission" date="2016-10" db="EMBL/GenBank/DDBJ databases">
        <authorList>
            <person name="de Groot N.N."/>
        </authorList>
    </citation>
    <scope>NUCLEOTIDE SEQUENCE [LARGE SCALE GENOMIC DNA]</scope>
    <source>
        <strain evidence="2 3">SLAS-1</strain>
    </source>
</reference>
<sequence length="156" mass="18037">MADIGKDIETSAEKSTEKLNKSGKDKLKTALSMEINRSMRADLSFTLMKIYLPQNLEQEEMRSVKDNITGKIRSIDQIYFLAENIYAFLLPLTDLEGSEVFLDKMKTIVEDNTSLEKESVEREFIIFPQDVVEEDNASPQKQSEYREKMIENIDLE</sequence>